<evidence type="ECO:0000313" key="7">
    <source>
        <dbReference type="Proteomes" id="UP000006786"/>
    </source>
</evidence>
<dbReference type="EMBL" id="AMRM01000012">
    <property type="protein sequence ID" value="EKF18574.1"/>
    <property type="molecule type" value="Genomic_DNA"/>
</dbReference>
<evidence type="ECO:0008006" key="8">
    <source>
        <dbReference type="Google" id="ProtNLM"/>
    </source>
</evidence>
<name>K2LLB7_9HYPH</name>
<dbReference type="Gene3D" id="3.40.50.10310">
    <property type="entry name" value="Creatininase"/>
    <property type="match status" value="1"/>
</dbReference>
<dbReference type="GO" id="GO:0046872">
    <property type="term" value="F:metal ion binding"/>
    <property type="evidence" value="ECO:0007669"/>
    <property type="project" value="UniProtKB-KW"/>
</dbReference>
<evidence type="ECO:0000256" key="1">
    <source>
        <dbReference type="ARBA" id="ARBA00001947"/>
    </source>
</evidence>
<evidence type="ECO:0000256" key="4">
    <source>
        <dbReference type="ARBA" id="ARBA00022833"/>
    </source>
</evidence>
<keyword evidence="7" id="KW-1185">Reference proteome</keyword>
<organism evidence="6 7">
    <name type="scientific">Nitratireductor pacificus pht-3B</name>
    <dbReference type="NCBI Taxonomy" id="391937"/>
    <lineage>
        <taxon>Bacteria</taxon>
        <taxon>Pseudomonadati</taxon>
        <taxon>Pseudomonadota</taxon>
        <taxon>Alphaproteobacteria</taxon>
        <taxon>Hyphomicrobiales</taxon>
        <taxon>Phyllobacteriaceae</taxon>
        <taxon>Nitratireductor</taxon>
    </lineage>
</organism>
<keyword evidence="4" id="KW-0862">Zinc</keyword>
<dbReference type="Proteomes" id="UP000006786">
    <property type="component" value="Unassembled WGS sequence"/>
</dbReference>
<sequence>MSTREVREAAGRGAVALLPIGTVEGNGPLPLGYDYLVPEALARTAAEANGDVWLPPLTYGVSDSILAFPGTIAVSPDLVEQYVETIATGLIDSGFSHICLLTYHIPNHYPAAAAMRNVRRKTGVIMASLNPGSIQADLRGDLFPDDASIFGHGGEPGASLLEYLHPGSVRVDLARPSGKGDYQGLPLLSPMEARFGDSRVGLPVEMEGVSPSSGWGDASQPCAERGGALFRRMSDYVAEFTRHFRSMDTRIAPPAIAF</sequence>
<dbReference type="InterPro" id="IPR003785">
    <property type="entry name" value="Creatininase/forma_Hydrolase"/>
</dbReference>
<keyword evidence="2" id="KW-0479">Metal-binding</keyword>
<comment type="similarity">
    <text evidence="5">Belongs to the creatininase superfamily.</text>
</comment>
<dbReference type="PANTHER" id="PTHR35005">
    <property type="entry name" value="3-DEHYDRO-SCYLLO-INOSOSE HYDROLASE"/>
    <property type="match status" value="1"/>
</dbReference>
<reference evidence="6 7" key="1">
    <citation type="journal article" date="2012" name="J. Bacteriol.">
        <title>Genome Sequence of Nitratireductor pacificus Type Strain pht-3B.</title>
        <authorList>
            <person name="Lai Q."/>
            <person name="Li G."/>
            <person name="Shao Z."/>
        </authorList>
    </citation>
    <scope>NUCLEOTIDE SEQUENCE [LARGE SCALE GENOMIC DNA]</scope>
    <source>
        <strain evidence="7">pht-3B</strain>
    </source>
</reference>
<protein>
    <recommendedName>
        <fullName evidence="8">Creatinine amidohydrolase</fullName>
    </recommendedName>
</protein>
<gene>
    <name evidence="6" type="ORF">NA2_11769</name>
</gene>
<dbReference type="eggNOG" id="COG1402">
    <property type="taxonomic scope" value="Bacteria"/>
</dbReference>
<dbReference type="GO" id="GO:0009231">
    <property type="term" value="P:riboflavin biosynthetic process"/>
    <property type="evidence" value="ECO:0007669"/>
    <property type="project" value="TreeGrafter"/>
</dbReference>
<evidence type="ECO:0000256" key="5">
    <source>
        <dbReference type="ARBA" id="ARBA00024029"/>
    </source>
</evidence>
<evidence type="ECO:0000313" key="6">
    <source>
        <dbReference type="EMBL" id="EKF18574.1"/>
    </source>
</evidence>
<dbReference type="InterPro" id="IPR024087">
    <property type="entry name" value="Creatininase-like_sf"/>
</dbReference>
<dbReference type="STRING" id="391937.NA2_11769"/>
<dbReference type="PATRIC" id="fig|391937.3.peg.2419"/>
<comment type="caution">
    <text evidence="6">The sequence shown here is derived from an EMBL/GenBank/DDBJ whole genome shotgun (WGS) entry which is preliminary data.</text>
</comment>
<keyword evidence="3" id="KW-0378">Hydrolase</keyword>
<comment type="cofactor">
    <cofactor evidence="1">
        <name>Zn(2+)</name>
        <dbReference type="ChEBI" id="CHEBI:29105"/>
    </cofactor>
</comment>
<dbReference type="Pfam" id="PF02633">
    <property type="entry name" value="Creatininase"/>
    <property type="match status" value="1"/>
</dbReference>
<evidence type="ECO:0000256" key="2">
    <source>
        <dbReference type="ARBA" id="ARBA00022723"/>
    </source>
</evidence>
<accession>K2LLB7</accession>
<dbReference type="PANTHER" id="PTHR35005:SF1">
    <property type="entry name" value="2-AMINO-5-FORMYLAMINO-6-RIBOSYLAMINOPYRIMIDIN-4(3H)-ONE 5'-MONOPHOSPHATE DEFORMYLASE"/>
    <property type="match status" value="1"/>
</dbReference>
<dbReference type="AlphaFoldDB" id="K2LLB7"/>
<dbReference type="GO" id="GO:0016811">
    <property type="term" value="F:hydrolase activity, acting on carbon-nitrogen (but not peptide) bonds, in linear amides"/>
    <property type="evidence" value="ECO:0007669"/>
    <property type="project" value="TreeGrafter"/>
</dbReference>
<evidence type="ECO:0000256" key="3">
    <source>
        <dbReference type="ARBA" id="ARBA00022801"/>
    </source>
</evidence>
<dbReference type="SUPFAM" id="SSF102215">
    <property type="entry name" value="Creatininase"/>
    <property type="match status" value="1"/>
</dbReference>
<proteinExistence type="inferred from homology"/>